<reference evidence="2 3" key="1">
    <citation type="submission" date="2014-12" db="EMBL/GenBank/DDBJ databases">
        <title>Genome sequencing of Chryseobacterium taiwanense TPW19.</title>
        <authorList>
            <person name="Tan P.W."/>
            <person name="Chan K.-G."/>
        </authorList>
    </citation>
    <scope>NUCLEOTIDE SEQUENCE [LARGE SCALE GENOMIC DNA]</scope>
    <source>
        <strain evidence="2 3">TPW19</strain>
    </source>
</reference>
<keyword evidence="1" id="KW-0472">Membrane</keyword>
<dbReference type="Proteomes" id="UP000031167">
    <property type="component" value="Unassembled WGS sequence"/>
</dbReference>
<comment type="caution">
    <text evidence="2">The sequence shown here is derived from an EMBL/GenBank/DDBJ whole genome shotgun (WGS) entry which is preliminary data.</text>
</comment>
<gene>
    <name evidence="2" type="ORF">RM51_02405</name>
</gene>
<keyword evidence="1" id="KW-1133">Transmembrane helix</keyword>
<feature type="transmembrane region" description="Helical" evidence="1">
    <location>
        <begin position="6"/>
        <end position="26"/>
    </location>
</feature>
<keyword evidence="1" id="KW-0812">Transmembrane</keyword>
<dbReference type="OrthoDB" id="1250131at2"/>
<evidence type="ECO:0000313" key="3">
    <source>
        <dbReference type="Proteomes" id="UP000031167"/>
    </source>
</evidence>
<dbReference type="STRING" id="363331.RM51_02405"/>
<sequence length="159" mass="18761">MTNNLLPFFIAALILFPIALGIYFSIEKQKILTRCKLTNSRELQNIYGTTVTDKGFLNWNLEFNTFDVLINDNSIFLFVKAYGFIPIRITNLLFSRSDVNHTKKPTLLREYKINHDSVQFVYYPRHLMNRSRKVTLQKLRPDEVSMFENLLNGKSRRSY</sequence>
<dbReference type="RefSeq" id="WP_039364761.1">
    <property type="nucleotide sequence ID" value="NZ_JWTA01000002.1"/>
</dbReference>
<name>A0A0B4DDR3_9FLAO</name>
<dbReference type="AlphaFoldDB" id="A0A0B4DDR3"/>
<dbReference type="EMBL" id="JWTA01000002">
    <property type="protein sequence ID" value="KIC64786.1"/>
    <property type="molecule type" value="Genomic_DNA"/>
</dbReference>
<protein>
    <submittedName>
        <fullName evidence="2">Uncharacterized protein</fullName>
    </submittedName>
</protein>
<evidence type="ECO:0000313" key="2">
    <source>
        <dbReference type="EMBL" id="KIC64786.1"/>
    </source>
</evidence>
<proteinExistence type="predicted"/>
<organism evidence="2 3">
    <name type="scientific">Chryseobacterium taiwanense</name>
    <dbReference type="NCBI Taxonomy" id="363331"/>
    <lineage>
        <taxon>Bacteria</taxon>
        <taxon>Pseudomonadati</taxon>
        <taxon>Bacteroidota</taxon>
        <taxon>Flavobacteriia</taxon>
        <taxon>Flavobacteriales</taxon>
        <taxon>Weeksellaceae</taxon>
        <taxon>Chryseobacterium group</taxon>
        <taxon>Chryseobacterium</taxon>
    </lineage>
</organism>
<evidence type="ECO:0000256" key="1">
    <source>
        <dbReference type="SAM" id="Phobius"/>
    </source>
</evidence>
<accession>A0A0B4DDR3</accession>
<keyword evidence="3" id="KW-1185">Reference proteome</keyword>